<dbReference type="InterPro" id="IPR051164">
    <property type="entry name" value="NmrA-like_oxidored"/>
</dbReference>
<reference evidence="4" key="1">
    <citation type="submission" date="2023-06" db="EMBL/GenBank/DDBJ databases">
        <title>Genome-scale phylogeny and comparative genomics of the fungal order Sordariales.</title>
        <authorList>
            <consortium name="Lawrence Berkeley National Laboratory"/>
            <person name="Hensen N."/>
            <person name="Bonometti L."/>
            <person name="Westerberg I."/>
            <person name="Brannstrom I.O."/>
            <person name="Guillou S."/>
            <person name="Cros-Aarteil S."/>
            <person name="Calhoun S."/>
            <person name="Haridas S."/>
            <person name="Kuo A."/>
            <person name="Mondo S."/>
            <person name="Pangilinan J."/>
            <person name="Riley R."/>
            <person name="Labutti K."/>
            <person name="Andreopoulos B."/>
            <person name="Lipzen A."/>
            <person name="Chen C."/>
            <person name="Yanf M."/>
            <person name="Daum C."/>
            <person name="Ng V."/>
            <person name="Clum A."/>
            <person name="Steindorff A."/>
            <person name="Ohm R."/>
            <person name="Martin F."/>
            <person name="Silar P."/>
            <person name="Natvig D."/>
            <person name="Lalanne C."/>
            <person name="Gautier V."/>
            <person name="Ament-Velasquez S.L."/>
            <person name="Kruys A."/>
            <person name="Hutchinson M.I."/>
            <person name="Powell A.J."/>
            <person name="Barry K."/>
            <person name="Miller A.N."/>
            <person name="Grigoriev I.V."/>
            <person name="Debuchy R."/>
            <person name="Gladieux P."/>
            <person name="Thoren M.H."/>
            <person name="Johannesson H."/>
        </authorList>
    </citation>
    <scope>NUCLEOTIDE SEQUENCE</scope>
    <source>
        <strain evidence="4">SMH4607-1</strain>
    </source>
</reference>
<dbReference type="AlphaFoldDB" id="A0AA40BDE2"/>
<evidence type="ECO:0000313" key="4">
    <source>
        <dbReference type="EMBL" id="KAK0732212.1"/>
    </source>
</evidence>
<dbReference type="PANTHER" id="PTHR42748:SF28">
    <property type="entry name" value="NMRA-LIKE DOMAIN-CONTAINING PROTEIN"/>
    <property type="match status" value="1"/>
</dbReference>
<gene>
    <name evidence="4" type="ORF">B0H67DRAFT_477044</name>
</gene>
<proteinExistence type="inferred from homology"/>
<evidence type="ECO:0000313" key="5">
    <source>
        <dbReference type="Proteomes" id="UP001172102"/>
    </source>
</evidence>
<dbReference type="Proteomes" id="UP001172102">
    <property type="component" value="Unassembled WGS sequence"/>
</dbReference>
<evidence type="ECO:0000259" key="3">
    <source>
        <dbReference type="Pfam" id="PF05368"/>
    </source>
</evidence>
<comment type="similarity">
    <text evidence="1">Belongs to the NmrA-type oxidoreductase family.</text>
</comment>
<evidence type="ECO:0000256" key="1">
    <source>
        <dbReference type="ARBA" id="ARBA00006328"/>
    </source>
</evidence>
<protein>
    <recommendedName>
        <fullName evidence="3">NmrA-like domain-containing protein</fullName>
    </recommendedName>
</protein>
<name>A0AA40BDE2_9PEZI</name>
<dbReference type="Pfam" id="PF05368">
    <property type="entry name" value="NmrA"/>
    <property type="match status" value="1"/>
</dbReference>
<dbReference type="SUPFAM" id="SSF51735">
    <property type="entry name" value="NAD(P)-binding Rossmann-fold domains"/>
    <property type="match status" value="1"/>
</dbReference>
<dbReference type="EMBL" id="JAUKUA010000001">
    <property type="protein sequence ID" value="KAK0732212.1"/>
    <property type="molecule type" value="Genomic_DNA"/>
</dbReference>
<organism evidence="4 5">
    <name type="scientific">Lasiosphaeris hirsuta</name>
    <dbReference type="NCBI Taxonomy" id="260670"/>
    <lineage>
        <taxon>Eukaryota</taxon>
        <taxon>Fungi</taxon>
        <taxon>Dikarya</taxon>
        <taxon>Ascomycota</taxon>
        <taxon>Pezizomycotina</taxon>
        <taxon>Sordariomycetes</taxon>
        <taxon>Sordariomycetidae</taxon>
        <taxon>Sordariales</taxon>
        <taxon>Lasiosphaeriaceae</taxon>
        <taxon>Lasiosphaeris</taxon>
    </lineage>
</organism>
<keyword evidence="2" id="KW-0521">NADP</keyword>
<dbReference type="InterPro" id="IPR036291">
    <property type="entry name" value="NAD(P)-bd_dom_sf"/>
</dbReference>
<dbReference type="Gene3D" id="3.90.25.10">
    <property type="entry name" value="UDP-galactose 4-epimerase, domain 1"/>
    <property type="match status" value="1"/>
</dbReference>
<comment type="caution">
    <text evidence="4">The sequence shown here is derived from an EMBL/GenBank/DDBJ whole genome shotgun (WGS) entry which is preliminary data.</text>
</comment>
<dbReference type="PANTHER" id="PTHR42748">
    <property type="entry name" value="NITROGEN METABOLITE REPRESSION PROTEIN NMRA FAMILY MEMBER"/>
    <property type="match status" value="1"/>
</dbReference>
<evidence type="ECO:0000256" key="2">
    <source>
        <dbReference type="ARBA" id="ARBA00022857"/>
    </source>
</evidence>
<dbReference type="InterPro" id="IPR008030">
    <property type="entry name" value="NmrA-like"/>
</dbReference>
<dbReference type="Gene3D" id="3.40.50.720">
    <property type="entry name" value="NAD(P)-binding Rossmann-like Domain"/>
    <property type="match status" value="1"/>
</dbReference>
<keyword evidence="5" id="KW-1185">Reference proteome</keyword>
<feature type="domain" description="NmrA-like" evidence="3">
    <location>
        <begin position="4"/>
        <end position="287"/>
    </location>
</feature>
<dbReference type="GO" id="GO:0005634">
    <property type="term" value="C:nucleus"/>
    <property type="evidence" value="ECO:0007669"/>
    <property type="project" value="TreeGrafter"/>
</dbReference>
<sequence length="319" mass="34465">MAAKKIVTIVGATGAQGKGVVAGFIDDPAYQVRAITRNPASEAGKALAAQGAEVVAADLNDVASIKAAFAGSHIIYGVTNFFEPFIAHQSPVKAVEVEVQQGLNLAAAAAATPTLEHYIWSTLPNVQAITAGKYSVPHFDGKNAVDAHIRADPALRAKATFLWVTWYHSNYVFPMFTPYWIPTAGKHIQFANYAPDTPITTIGDVTANVGAFVRAIVEHPAETQGARTVIAAQSTVGAEDLLQLWARTKGTKAQFVRVGGEAFREIWPLWAAEMGVMMEFWDEYRERSWTIEGETVVTGEDLGVVGLKGLEESFKEFEL</sequence>
<accession>A0AA40BDE2</accession>